<evidence type="ECO:0000256" key="2">
    <source>
        <dbReference type="SAM" id="SignalP"/>
    </source>
</evidence>
<reference evidence="3 4" key="1">
    <citation type="submission" date="2015-09" db="EMBL/GenBank/DDBJ databases">
        <title>Trachymyrmex cornetzi WGS genome.</title>
        <authorList>
            <person name="Nygaard S."/>
            <person name="Hu H."/>
            <person name="Boomsma J."/>
            <person name="Zhang G."/>
        </authorList>
    </citation>
    <scope>NUCLEOTIDE SEQUENCE [LARGE SCALE GENOMIC DNA]</scope>
    <source>
        <strain evidence="3">Tcor2-1</strain>
        <tissue evidence="3">Whole body</tissue>
    </source>
</reference>
<keyword evidence="4" id="KW-1185">Reference proteome</keyword>
<evidence type="ECO:0000313" key="3">
    <source>
        <dbReference type="EMBL" id="KYN21178.1"/>
    </source>
</evidence>
<protein>
    <submittedName>
        <fullName evidence="3">Uncharacterized protein</fullName>
    </submittedName>
</protein>
<sequence length="167" mass="19473">MSSSMISCRIFGCVLLILLSQYTDARKSYYLETILDSLQRLENLIRQTERNAFCIMPTEKLCNLILEHQTSYESNDPNENNTQDLSTPKKKQQKKDTMRAMNNNENVNINENYNTNLDALKRHHRRSFGDDSRLRKMRNQNANSNVNLNSNVNANRNDAFDFSDEDV</sequence>
<dbReference type="EMBL" id="KQ979507">
    <property type="protein sequence ID" value="KYN21178.1"/>
    <property type="molecule type" value="Genomic_DNA"/>
</dbReference>
<feature type="compositionally biased region" description="Low complexity" evidence="1">
    <location>
        <begin position="141"/>
        <end position="157"/>
    </location>
</feature>
<feature type="compositionally biased region" description="Polar residues" evidence="1">
    <location>
        <begin position="72"/>
        <end position="86"/>
    </location>
</feature>
<gene>
    <name evidence="3" type="ORF">ALC57_06448</name>
</gene>
<accession>A0A151J8L0</accession>
<keyword evidence="2" id="KW-0732">Signal</keyword>
<dbReference type="AlphaFoldDB" id="A0A151J8L0"/>
<name>A0A151J8L0_9HYME</name>
<feature type="region of interest" description="Disordered" evidence="1">
    <location>
        <begin position="141"/>
        <end position="167"/>
    </location>
</feature>
<organism evidence="3 4">
    <name type="scientific">Trachymyrmex cornetzi</name>
    <dbReference type="NCBI Taxonomy" id="471704"/>
    <lineage>
        <taxon>Eukaryota</taxon>
        <taxon>Metazoa</taxon>
        <taxon>Ecdysozoa</taxon>
        <taxon>Arthropoda</taxon>
        <taxon>Hexapoda</taxon>
        <taxon>Insecta</taxon>
        <taxon>Pterygota</taxon>
        <taxon>Neoptera</taxon>
        <taxon>Endopterygota</taxon>
        <taxon>Hymenoptera</taxon>
        <taxon>Apocrita</taxon>
        <taxon>Aculeata</taxon>
        <taxon>Formicoidea</taxon>
        <taxon>Formicidae</taxon>
        <taxon>Myrmicinae</taxon>
        <taxon>Trachymyrmex</taxon>
    </lineage>
</organism>
<evidence type="ECO:0000256" key="1">
    <source>
        <dbReference type="SAM" id="MobiDB-lite"/>
    </source>
</evidence>
<feature type="region of interest" description="Disordered" evidence="1">
    <location>
        <begin position="72"/>
        <end position="97"/>
    </location>
</feature>
<feature type="signal peptide" evidence="2">
    <location>
        <begin position="1"/>
        <end position="25"/>
    </location>
</feature>
<dbReference type="Proteomes" id="UP000078492">
    <property type="component" value="Unassembled WGS sequence"/>
</dbReference>
<evidence type="ECO:0000313" key="4">
    <source>
        <dbReference type="Proteomes" id="UP000078492"/>
    </source>
</evidence>
<proteinExistence type="predicted"/>
<feature type="chain" id="PRO_5007582529" evidence="2">
    <location>
        <begin position="26"/>
        <end position="167"/>
    </location>
</feature>